<feature type="region of interest" description="Disordered" evidence="1">
    <location>
        <begin position="138"/>
        <end position="187"/>
    </location>
</feature>
<feature type="compositionally biased region" description="Acidic residues" evidence="1">
    <location>
        <begin position="329"/>
        <end position="366"/>
    </location>
</feature>
<keyword evidence="3" id="KW-1185">Reference proteome</keyword>
<dbReference type="Proteomes" id="UP001054857">
    <property type="component" value="Unassembled WGS sequence"/>
</dbReference>
<evidence type="ECO:0000313" key="2">
    <source>
        <dbReference type="EMBL" id="GFR50803.1"/>
    </source>
</evidence>
<protein>
    <submittedName>
        <fullName evidence="2">Uncharacterized protein</fullName>
    </submittedName>
</protein>
<dbReference type="AlphaFoldDB" id="A0AAD3DZP8"/>
<feature type="region of interest" description="Disordered" evidence="1">
    <location>
        <begin position="54"/>
        <end position="115"/>
    </location>
</feature>
<feature type="non-terminal residue" evidence="2">
    <location>
        <position position="1"/>
    </location>
</feature>
<dbReference type="EMBL" id="BMAR01000041">
    <property type="protein sequence ID" value="GFR50803.1"/>
    <property type="molecule type" value="Genomic_DNA"/>
</dbReference>
<comment type="caution">
    <text evidence="2">The sequence shown here is derived from an EMBL/GenBank/DDBJ whole genome shotgun (WGS) entry which is preliminary data.</text>
</comment>
<sequence>PLLPFWAEKGHEWREYASLHPRNRVLALKLLCDMRLEREDVKGAIDALLVPPRGTSAAAGAGAGGAKGGAQKAAGGRAGPVAAQPVTRRRRGDASAPPPPPLTVDDVRKRPLGHDSNGAALWVVGRLPDLQLRLYREQAPSWPKPKKPRAPSPPPQEASGRGGKGRGKAAAEGGSAGAKTKKAKGQKALPPYMMYELPPEAVAGRWELLGVGAEGLGGAAEEMRTGSRKQQDRDLADKISTELVSVLVEELDRRERKQQLESRLRAALGTEYLGATRSRRARKEVDYSTAAYDKMLHEALRNTRQTVTVTAAGAAGSRKRSLRSASPAPEEEEEEEQEEEEVEEEGVMEMEEGQGEEEEAGEDAGEEERGGGGGEGGEEGQGMD</sequence>
<evidence type="ECO:0000256" key="1">
    <source>
        <dbReference type="SAM" id="MobiDB-lite"/>
    </source>
</evidence>
<feature type="region of interest" description="Disordered" evidence="1">
    <location>
        <begin position="309"/>
        <end position="384"/>
    </location>
</feature>
<feature type="non-terminal residue" evidence="2">
    <location>
        <position position="384"/>
    </location>
</feature>
<accession>A0AAD3DZP8</accession>
<feature type="compositionally biased region" description="Gly residues" evidence="1">
    <location>
        <begin position="371"/>
        <end position="384"/>
    </location>
</feature>
<organism evidence="2 3">
    <name type="scientific">Astrephomene gubernaculifera</name>
    <dbReference type="NCBI Taxonomy" id="47775"/>
    <lineage>
        <taxon>Eukaryota</taxon>
        <taxon>Viridiplantae</taxon>
        <taxon>Chlorophyta</taxon>
        <taxon>core chlorophytes</taxon>
        <taxon>Chlorophyceae</taxon>
        <taxon>CS clade</taxon>
        <taxon>Chlamydomonadales</taxon>
        <taxon>Astrephomenaceae</taxon>
        <taxon>Astrephomene</taxon>
    </lineage>
</organism>
<reference evidence="2 3" key="1">
    <citation type="journal article" date="2021" name="Sci. Rep.">
        <title>Genome sequencing of the multicellular alga Astrephomene provides insights into convergent evolution of germ-soma differentiation.</title>
        <authorList>
            <person name="Yamashita S."/>
            <person name="Yamamoto K."/>
            <person name="Matsuzaki R."/>
            <person name="Suzuki S."/>
            <person name="Yamaguchi H."/>
            <person name="Hirooka S."/>
            <person name="Minakuchi Y."/>
            <person name="Miyagishima S."/>
            <person name="Kawachi M."/>
            <person name="Toyoda A."/>
            <person name="Nozaki H."/>
        </authorList>
    </citation>
    <scope>NUCLEOTIDE SEQUENCE [LARGE SCALE GENOMIC DNA]</scope>
    <source>
        <strain evidence="2 3">NIES-4017</strain>
    </source>
</reference>
<evidence type="ECO:0000313" key="3">
    <source>
        <dbReference type="Proteomes" id="UP001054857"/>
    </source>
</evidence>
<name>A0AAD3DZP8_9CHLO</name>
<proteinExistence type="predicted"/>
<gene>
    <name evidence="2" type="ORF">Agub_g13068</name>
</gene>